<proteinExistence type="predicted"/>
<name>A0A511DJ15_9PSEU</name>
<comment type="caution">
    <text evidence="2">The sequence shown here is derived from an EMBL/GenBank/DDBJ whole genome shotgun (WGS) entry which is preliminary data.</text>
</comment>
<dbReference type="Proteomes" id="UP000321685">
    <property type="component" value="Unassembled WGS sequence"/>
</dbReference>
<evidence type="ECO:0000256" key="1">
    <source>
        <dbReference type="SAM" id="MobiDB-lite"/>
    </source>
</evidence>
<accession>A0A511DJ15</accession>
<reference evidence="2 3" key="1">
    <citation type="submission" date="2019-07" db="EMBL/GenBank/DDBJ databases">
        <title>Whole genome shotgun sequence of Pseudonocardia sulfidoxydans NBRC 16205.</title>
        <authorList>
            <person name="Hosoyama A."/>
            <person name="Uohara A."/>
            <person name="Ohji S."/>
            <person name="Ichikawa N."/>
        </authorList>
    </citation>
    <scope>NUCLEOTIDE SEQUENCE [LARGE SCALE GENOMIC DNA]</scope>
    <source>
        <strain evidence="2 3">NBRC 16205</strain>
    </source>
</reference>
<dbReference type="AlphaFoldDB" id="A0A511DJ15"/>
<keyword evidence="3" id="KW-1185">Reference proteome</keyword>
<organism evidence="2 3">
    <name type="scientific">Pseudonocardia sulfidoxydans NBRC 16205</name>
    <dbReference type="NCBI Taxonomy" id="1223511"/>
    <lineage>
        <taxon>Bacteria</taxon>
        <taxon>Bacillati</taxon>
        <taxon>Actinomycetota</taxon>
        <taxon>Actinomycetes</taxon>
        <taxon>Pseudonocardiales</taxon>
        <taxon>Pseudonocardiaceae</taxon>
        <taxon>Pseudonocardia</taxon>
    </lineage>
</organism>
<evidence type="ECO:0000313" key="2">
    <source>
        <dbReference type="EMBL" id="GEL24273.1"/>
    </source>
</evidence>
<feature type="region of interest" description="Disordered" evidence="1">
    <location>
        <begin position="97"/>
        <end position="125"/>
    </location>
</feature>
<sequence>MAPDNREVARGVEVWRRLPLSGRCHRAGSARRNRSRCRVARKAGCAAGLLSGCNLASSEEASDQRWGCARGPARNLTAGGVLSMRLEATPDVDRCCADPARHPATTEVSAGGGRRVHSPIRTQGV</sequence>
<evidence type="ECO:0000313" key="3">
    <source>
        <dbReference type="Proteomes" id="UP000321685"/>
    </source>
</evidence>
<dbReference type="EMBL" id="BJVJ01000031">
    <property type="protein sequence ID" value="GEL24273.1"/>
    <property type="molecule type" value="Genomic_DNA"/>
</dbReference>
<gene>
    <name evidence="2" type="ORF">PSU4_32270</name>
</gene>
<protein>
    <submittedName>
        <fullName evidence="2">Uncharacterized protein</fullName>
    </submittedName>
</protein>